<feature type="compositionally biased region" description="Polar residues" evidence="1">
    <location>
        <begin position="14"/>
        <end position="26"/>
    </location>
</feature>
<organism evidence="2 3">
    <name type="scientific">Fusarium denticulatum</name>
    <dbReference type="NCBI Taxonomy" id="48507"/>
    <lineage>
        <taxon>Eukaryota</taxon>
        <taxon>Fungi</taxon>
        <taxon>Dikarya</taxon>
        <taxon>Ascomycota</taxon>
        <taxon>Pezizomycotina</taxon>
        <taxon>Sordariomycetes</taxon>
        <taxon>Hypocreomycetidae</taxon>
        <taxon>Hypocreales</taxon>
        <taxon>Nectriaceae</taxon>
        <taxon>Fusarium</taxon>
        <taxon>Fusarium fujikuroi species complex</taxon>
    </lineage>
</organism>
<protein>
    <submittedName>
        <fullName evidence="2">Uncharacterized protein</fullName>
    </submittedName>
</protein>
<dbReference type="EMBL" id="JAAOAK010000151">
    <property type="protein sequence ID" value="KAF5686129.1"/>
    <property type="molecule type" value="Genomic_DNA"/>
</dbReference>
<feature type="compositionally biased region" description="Basic and acidic residues" evidence="1">
    <location>
        <begin position="99"/>
        <end position="110"/>
    </location>
</feature>
<feature type="compositionally biased region" description="Polar residues" evidence="1">
    <location>
        <begin position="82"/>
        <end position="93"/>
    </location>
</feature>
<comment type="caution">
    <text evidence="2">The sequence shown here is derived from an EMBL/GenBank/DDBJ whole genome shotgun (WGS) entry which is preliminary data.</text>
</comment>
<feature type="region of interest" description="Disordered" evidence="1">
    <location>
        <begin position="80"/>
        <end position="110"/>
    </location>
</feature>
<accession>A0A8H5UF90</accession>
<evidence type="ECO:0000256" key="1">
    <source>
        <dbReference type="SAM" id="MobiDB-lite"/>
    </source>
</evidence>
<gene>
    <name evidence="2" type="ORF">FDENT_5921</name>
</gene>
<reference evidence="2 3" key="1">
    <citation type="submission" date="2020-05" db="EMBL/GenBank/DDBJ databases">
        <title>Identification and distribution of gene clusters putatively required for synthesis of sphingolipid metabolism inhibitors in phylogenetically diverse species of the filamentous fungus Fusarium.</title>
        <authorList>
            <person name="Kim H.-S."/>
            <person name="Busman M."/>
            <person name="Brown D.W."/>
            <person name="Divon H."/>
            <person name="Uhlig S."/>
            <person name="Proctor R.H."/>
        </authorList>
    </citation>
    <scope>NUCLEOTIDE SEQUENCE [LARGE SCALE GENOMIC DNA]</scope>
    <source>
        <strain evidence="2 3">NRRL 25311</strain>
    </source>
</reference>
<evidence type="ECO:0000313" key="2">
    <source>
        <dbReference type="EMBL" id="KAF5686129.1"/>
    </source>
</evidence>
<name>A0A8H5UF90_9HYPO</name>
<evidence type="ECO:0000313" key="3">
    <source>
        <dbReference type="Proteomes" id="UP000562682"/>
    </source>
</evidence>
<dbReference type="AlphaFoldDB" id="A0A8H5UF90"/>
<dbReference type="Proteomes" id="UP000562682">
    <property type="component" value="Unassembled WGS sequence"/>
</dbReference>
<proteinExistence type="predicted"/>
<sequence>MSSPSKEEAGLTTPPKSNSLENTALNIESILEANQKVEAPKLPKQEQKVPNPLTGSDFEHPDKELFFGAWIREDMEKHTKYPQGTKTQEPTMETQEDVQEGKQTDDAVPP</sequence>
<feature type="compositionally biased region" description="Basic and acidic residues" evidence="1">
    <location>
        <begin position="38"/>
        <end position="47"/>
    </location>
</feature>
<feature type="region of interest" description="Disordered" evidence="1">
    <location>
        <begin position="1"/>
        <end position="61"/>
    </location>
</feature>
<keyword evidence="3" id="KW-1185">Reference proteome</keyword>